<dbReference type="RefSeq" id="WP_310885172.1">
    <property type="nucleotide sequence ID" value="NZ_CP121646.1"/>
</dbReference>
<name>A0ABY8JD12_9BRAD</name>
<evidence type="ECO:0000313" key="3">
    <source>
        <dbReference type="EMBL" id="WFU62501.1"/>
    </source>
</evidence>
<proteinExistence type="predicted"/>
<reference evidence="3 4" key="1">
    <citation type="submission" date="2023-04" db="EMBL/GenBank/DDBJ databases">
        <title>Australian commercial rhizobial inoculants.</title>
        <authorList>
            <person name="Kohlmeier M.G."/>
            <person name="O'Hara G.W."/>
            <person name="Colombi E."/>
            <person name="Ramsay J.P."/>
            <person name="Terpolilli J."/>
        </authorList>
    </citation>
    <scope>NUCLEOTIDE SEQUENCE [LARGE SCALE GENOMIC DNA]</scope>
    <source>
        <strain evidence="3 4">CB627</strain>
    </source>
</reference>
<accession>A0ABY8JD12</accession>
<organism evidence="3 4">
    <name type="scientific">Bradyrhizobium brasilense</name>
    <dbReference type="NCBI Taxonomy" id="1419277"/>
    <lineage>
        <taxon>Bacteria</taxon>
        <taxon>Pseudomonadati</taxon>
        <taxon>Pseudomonadota</taxon>
        <taxon>Alphaproteobacteria</taxon>
        <taxon>Hyphomicrobiales</taxon>
        <taxon>Nitrobacteraceae</taxon>
        <taxon>Bradyrhizobium</taxon>
    </lineage>
</organism>
<dbReference type="InterPro" id="IPR046847">
    <property type="entry name" value="Xre-like_HTH"/>
</dbReference>
<evidence type="ECO:0000259" key="2">
    <source>
        <dbReference type="Pfam" id="PF20432"/>
    </source>
</evidence>
<sequence length="144" mass="15839">MSGNQAIRGSRLEPKAPQTFAAEPDRDRLSSVALKAFVAVAQHWELSNQQAAMLLGVSGSSWDRIKKGSRPSLNQDQLTRVSALVGAYKGLHLLFADQMADRWPRLQNRGPLFDGRTPIDAMIEGGIPLMLDVRRYIDAVRGGL</sequence>
<protein>
    <submittedName>
        <fullName evidence="3">DUF2384 domain-containing protein</fullName>
    </submittedName>
</protein>
<gene>
    <name evidence="3" type="ORF">QA636_34220</name>
</gene>
<dbReference type="EMBL" id="CP121646">
    <property type="protein sequence ID" value="WFU62501.1"/>
    <property type="molecule type" value="Genomic_DNA"/>
</dbReference>
<evidence type="ECO:0000256" key="1">
    <source>
        <dbReference type="SAM" id="MobiDB-lite"/>
    </source>
</evidence>
<evidence type="ECO:0000313" key="4">
    <source>
        <dbReference type="Proteomes" id="UP001221546"/>
    </source>
</evidence>
<feature type="region of interest" description="Disordered" evidence="1">
    <location>
        <begin position="1"/>
        <end position="24"/>
    </location>
</feature>
<keyword evidence="4" id="KW-1185">Reference proteome</keyword>
<dbReference type="Pfam" id="PF20432">
    <property type="entry name" value="Xre-like-HTH"/>
    <property type="match status" value="1"/>
</dbReference>
<dbReference type="Proteomes" id="UP001221546">
    <property type="component" value="Chromosome"/>
</dbReference>
<feature type="domain" description="Antitoxin Xre-like helix-turn-helix" evidence="2">
    <location>
        <begin position="27"/>
        <end position="86"/>
    </location>
</feature>